<accession>H2ZFI2</accession>
<keyword evidence="4" id="KW-1185">Reference proteome</keyword>
<dbReference type="PANTHER" id="PTHR21359">
    <property type="entry name" value="DUF5577 DOMAIN-CONTAINING PROTEIN"/>
    <property type="match status" value="1"/>
</dbReference>
<dbReference type="Gene3D" id="1.10.150.50">
    <property type="entry name" value="Transcription Factor, Ets-1"/>
    <property type="match status" value="1"/>
</dbReference>
<dbReference type="Proteomes" id="UP000007875">
    <property type="component" value="Unassembled WGS sequence"/>
</dbReference>
<dbReference type="GeneTree" id="ENSGT00390000005773"/>
<dbReference type="SUPFAM" id="SSF47769">
    <property type="entry name" value="SAM/Pointed domain"/>
    <property type="match status" value="1"/>
</dbReference>
<evidence type="ECO:0000313" key="4">
    <source>
        <dbReference type="Proteomes" id="UP000007875"/>
    </source>
</evidence>
<dbReference type="PANTHER" id="PTHR21359:SF1">
    <property type="entry name" value="DUF5577 DOMAIN-CONTAINING PROTEIN"/>
    <property type="match status" value="1"/>
</dbReference>
<dbReference type="GO" id="GO:0005634">
    <property type="term" value="C:nucleus"/>
    <property type="evidence" value="ECO:0007669"/>
    <property type="project" value="TreeGrafter"/>
</dbReference>
<dbReference type="InterPro" id="IPR013761">
    <property type="entry name" value="SAM/pointed_sf"/>
</dbReference>
<reference evidence="4" key="1">
    <citation type="submission" date="2003-08" db="EMBL/GenBank/DDBJ databases">
        <authorList>
            <person name="Birren B."/>
            <person name="Nusbaum C."/>
            <person name="Abebe A."/>
            <person name="Abouelleil A."/>
            <person name="Adekoya E."/>
            <person name="Ait-zahra M."/>
            <person name="Allen N."/>
            <person name="Allen T."/>
            <person name="An P."/>
            <person name="Anderson M."/>
            <person name="Anderson S."/>
            <person name="Arachchi H."/>
            <person name="Armbruster J."/>
            <person name="Bachantsang P."/>
            <person name="Baldwin J."/>
            <person name="Barry A."/>
            <person name="Bayul T."/>
            <person name="Blitshsteyn B."/>
            <person name="Bloom T."/>
            <person name="Blye J."/>
            <person name="Boguslavskiy L."/>
            <person name="Borowsky M."/>
            <person name="Boukhgalter B."/>
            <person name="Brunache A."/>
            <person name="Butler J."/>
            <person name="Calixte N."/>
            <person name="Calvo S."/>
            <person name="Camarata J."/>
            <person name="Campo K."/>
            <person name="Chang J."/>
            <person name="Cheshatsang Y."/>
            <person name="Citroen M."/>
            <person name="Collymore A."/>
            <person name="Considine T."/>
            <person name="Cook A."/>
            <person name="Cooke P."/>
            <person name="Corum B."/>
            <person name="Cuomo C."/>
            <person name="David R."/>
            <person name="Dawoe T."/>
            <person name="Degray S."/>
            <person name="Dodge S."/>
            <person name="Dooley K."/>
            <person name="Dorje P."/>
            <person name="Dorjee K."/>
            <person name="Dorris L."/>
            <person name="Duffey N."/>
            <person name="Dupes A."/>
            <person name="Elkins T."/>
            <person name="Engels R."/>
            <person name="Erickson J."/>
            <person name="Farina A."/>
            <person name="Faro S."/>
            <person name="Ferreira P."/>
            <person name="Fischer H."/>
            <person name="Fitzgerald M."/>
            <person name="Foley K."/>
            <person name="Gage D."/>
            <person name="Galagan J."/>
            <person name="Gearin G."/>
            <person name="Gnerre S."/>
            <person name="Gnirke A."/>
            <person name="Goyette A."/>
            <person name="Graham J."/>
            <person name="Grandbois E."/>
            <person name="Gyaltsen K."/>
            <person name="Hafez N."/>
            <person name="Hagopian D."/>
            <person name="Hagos B."/>
            <person name="Hall J."/>
            <person name="Hatcher B."/>
            <person name="Heller A."/>
            <person name="Higgins H."/>
            <person name="Honan T."/>
            <person name="Horn A."/>
            <person name="Houde N."/>
            <person name="Hughes L."/>
            <person name="Hulme W."/>
            <person name="Husby E."/>
            <person name="Iliev I."/>
            <person name="Jaffe D."/>
            <person name="Jones C."/>
            <person name="Kamal M."/>
            <person name="Kamat A."/>
            <person name="Kamvysselis M."/>
            <person name="Karlsson E."/>
            <person name="Kells C."/>
            <person name="Kieu A."/>
            <person name="Kisner P."/>
            <person name="Kodira C."/>
            <person name="Kulbokas E."/>
            <person name="Labutti K."/>
            <person name="Lama D."/>
            <person name="Landers T."/>
            <person name="Leger J."/>
            <person name="Levine S."/>
            <person name="Lewis D."/>
            <person name="Lewis T."/>
            <person name="Lindblad-toh K."/>
            <person name="Liu X."/>
            <person name="Lokyitsang T."/>
            <person name="Lokyitsang Y."/>
            <person name="Lucien O."/>
            <person name="Lui A."/>
            <person name="Ma L.J."/>
            <person name="Mabbitt R."/>
            <person name="Macdonald J."/>
            <person name="Maclean C."/>
            <person name="Major J."/>
            <person name="Manning J."/>
            <person name="Marabella R."/>
            <person name="Maru K."/>
            <person name="Matthews C."/>
            <person name="Mauceli E."/>
            <person name="Mccarthy M."/>
            <person name="Mcdonough S."/>
            <person name="Mcghee T."/>
            <person name="Meldrim J."/>
            <person name="Meneus L."/>
            <person name="Mesirov J."/>
            <person name="Mihalev A."/>
            <person name="Mihova T."/>
            <person name="Mikkelsen T."/>
            <person name="Mlenga V."/>
            <person name="Moru K."/>
            <person name="Mozes J."/>
            <person name="Mulrain L."/>
            <person name="Munson G."/>
            <person name="Naylor J."/>
            <person name="Newes C."/>
            <person name="Nguyen C."/>
            <person name="Nguyen N."/>
            <person name="Nguyen T."/>
            <person name="Nicol R."/>
            <person name="Nielsen C."/>
            <person name="Nizzari M."/>
            <person name="Norbu C."/>
            <person name="Norbu N."/>
            <person name="O'donnell P."/>
            <person name="Okoawo O."/>
            <person name="O'leary S."/>
            <person name="Omotosho B."/>
            <person name="O'neill K."/>
            <person name="Osman S."/>
            <person name="Parker S."/>
            <person name="Perrin D."/>
            <person name="Phunkhang P."/>
            <person name="Piqani B."/>
            <person name="Purcell S."/>
            <person name="Rachupka T."/>
            <person name="Ramasamy U."/>
            <person name="Rameau R."/>
            <person name="Ray V."/>
            <person name="Raymond C."/>
            <person name="Retta R."/>
            <person name="Richardson S."/>
            <person name="Rise C."/>
            <person name="Rodriguez J."/>
            <person name="Rogers J."/>
            <person name="Rogov P."/>
            <person name="Rutman M."/>
            <person name="Schupbach R."/>
            <person name="Seaman C."/>
            <person name="Settipalli S."/>
            <person name="Sharpe T."/>
            <person name="Sheridan J."/>
            <person name="Sherpa N."/>
            <person name="Shi J."/>
            <person name="Smirnov S."/>
            <person name="Smith C."/>
            <person name="Sougnez C."/>
            <person name="Spencer B."/>
            <person name="Stalker J."/>
            <person name="Stange-thomann N."/>
            <person name="Stavropoulos S."/>
            <person name="Stetson K."/>
            <person name="Stone C."/>
            <person name="Stone S."/>
            <person name="Stubbs M."/>
            <person name="Talamas J."/>
            <person name="Tchuinga P."/>
            <person name="Tenzing P."/>
            <person name="Tesfaye S."/>
            <person name="Theodore J."/>
            <person name="Thoulutsang Y."/>
            <person name="Topham K."/>
            <person name="Towey S."/>
            <person name="Tsamla T."/>
            <person name="Tsomo N."/>
            <person name="Vallee D."/>
            <person name="Vassiliev H."/>
            <person name="Venkataraman V."/>
            <person name="Vinson J."/>
            <person name="Vo A."/>
            <person name="Wade C."/>
            <person name="Wang S."/>
            <person name="Wangchuk T."/>
            <person name="Wangdi T."/>
            <person name="Whittaker C."/>
            <person name="Wilkinson J."/>
            <person name="Wu Y."/>
            <person name="Wyman D."/>
            <person name="Yadav S."/>
            <person name="Yang S."/>
            <person name="Yang X."/>
            <person name="Yeager S."/>
            <person name="Yee E."/>
            <person name="Young G."/>
            <person name="Zainoun J."/>
            <person name="Zembeck L."/>
            <person name="Zimmer A."/>
            <person name="Zody M."/>
            <person name="Lander E."/>
        </authorList>
    </citation>
    <scope>NUCLEOTIDE SEQUENCE [LARGE SCALE GENOMIC DNA]</scope>
</reference>
<dbReference type="InParanoid" id="H2ZFI2"/>
<feature type="compositionally biased region" description="Polar residues" evidence="1">
    <location>
        <begin position="339"/>
        <end position="351"/>
    </location>
</feature>
<dbReference type="InterPro" id="IPR001660">
    <property type="entry name" value="SAM"/>
</dbReference>
<feature type="region of interest" description="Disordered" evidence="1">
    <location>
        <begin position="336"/>
        <end position="361"/>
    </location>
</feature>
<name>H2ZFI2_CIOSA</name>
<evidence type="ECO:0000256" key="1">
    <source>
        <dbReference type="SAM" id="MobiDB-lite"/>
    </source>
</evidence>
<feature type="domain" description="SAM" evidence="2">
    <location>
        <begin position="1"/>
        <end position="72"/>
    </location>
</feature>
<dbReference type="Ensembl" id="ENSCSAVT00000016529.1">
    <property type="protein sequence ID" value="ENSCSAVP00000016348.1"/>
    <property type="gene ID" value="ENSCSAVG00000009622.1"/>
</dbReference>
<dbReference type="AlphaFoldDB" id="H2ZFI2"/>
<evidence type="ECO:0000259" key="2">
    <source>
        <dbReference type="PROSITE" id="PS50105"/>
    </source>
</evidence>
<reference evidence="3" key="2">
    <citation type="submission" date="2025-08" db="UniProtKB">
        <authorList>
            <consortium name="Ensembl"/>
        </authorList>
    </citation>
    <scope>IDENTIFICATION</scope>
</reference>
<dbReference type="eggNOG" id="KOG3930">
    <property type="taxonomic scope" value="Eukaryota"/>
</dbReference>
<dbReference type="InterPro" id="IPR040772">
    <property type="entry name" value="C19orf47_SAM"/>
</dbReference>
<dbReference type="Pfam" id="PF18017">
    <property type="entry name" value="SAM_4"/>
    <property type="match status" value="1"/>
</dbReference>
<protein>
    <recommendedName>
        <fullName evidence="2">SAM domain-containing protein</fullName>
    </recommendedName>
</protein>
<dbReference type="CDD" id="cd09531">
    <property type="entry name" value="SAM_CS047"/>
    <property type="match status" value="1"/>
</dbReference>
<dbReference type="InterPro" id="IPR039161">
    <property type="entry name" value="C19orf47-like"/>
</dbReference>
<reference evidence="3" key="3">
    <citation type="submission" date="2025-09" db="UniProtKB">
        <authorList>
            <consortium name="Ensembl"/>
        </authorList>
    </citation>
    <scope>IDENTIFICATION</scope>
</reference>
<dbReference type="PROSITE" id="PS50105">
    <property type="entry name" value="SAM_DOMAIN"/>
    <property type="match status" value="1"/>
</dbReference>
<proteinExistence type="predicted"/>
<organism evidence="3 4">
    <name type="scientific">Ciona savignyi</name>
    <name type="common">Pacific transparent sea squirt</name>
    <dbReference type="NCBI Taxonomy" id="51511"/>
    <lineage>
        <taxon>Eukaryota</taxon>
        <taxon>Metazoa</taxon>
        <taxon>Chordata</taxon>
        <taxon>Tunicata</taxon>
        <taxon>Ascidiacea</taxon>
        <taxon>Phlebobranchia</taxon>
        <taxon>Cionidae</taxon>
        <taxon>Ciona</taxon>
    </lineage>
</organism>
<sequence length="361" mass="39920">MSDQTVSQWLKFFKDAGIPSGLDMKYAIMFCDHRIQKDFLGDLKREYLTEMGIKAMGDVIAILKQAELVFEEISREKTSKLIRPMGGKRNKQRTPSPIMIKTSTNEKPKQLAQIVPKPPILAAEAPNKSVFHRLGNDTVVESPAVFRRLGDPVNSASIGSADQVVRSIKKTVTDVPKTKSLKRRSVLERLGPASDETPPVKKMIKSAGKNKPNIVVTSSNSKKKSVRMQQSDDDVSSSVEIPPTRQKTVVRMKPLTKPTKQKVIMKRVLHSDKKTSSIMQRLGNKGNGISSRVSVKSLTKSNLRMDRNGHAATKKLKPTSRFRSDMMVIKQPARRISKPISSNTVSSTTSAGIFRGKGAAS</sequence>
<dbReference type="HOGENOM" id="CLU_768428_0_0_1"/>
<evidence type="ECO:0000313" key="3">
    <source>
        <dbReference type="Ensembl" id="ENSCSAVP00000016348.1"/>
    </source>
</evidence>
<feature type="region of interest" description="Disordered" evidence="1">
    <location>
        <begin position="212"/>
        <end position="240"/>
    </location>
</feature>